<keyword evidence="2" id="KW-1185">Reference proteome</keyword>
<protein>
    <recommendedName>
        <fullName evidence="3">Transposase</fullName>
    </recommendedName>
</protein>
<sequence>MKFYNTQHDYYCGIDLHARILYVCILDSAGNKVVHKKIDAKPEVLLDILAPFQDQTVVGVECMYST</sequence>
<dbReference type="EMBL" id="FUXU01000180">
    <property type="protein sequence ID" value="SKA73556.1"/>
    <property type="molecule type" value="Genomic_DNA"/>
</dbReference>
<dbReference type="Proteomes" id="UP000190162">
    <property type="component" value="Unassembled WGS sequence"/>
</dbReference>
<evidence type="ECO:0000313" key="1">
    <source>
        <dbReference type="EMBL" id="SKA73556.1"/>
    </source>
</evidence>
<organism evidence="1 2">
    <name type="scientific">Enterovibrio nigricans DSM 22720</name>
    <dbReference type="NCBI Taxonomy" id="1121868"/>
    <lineage>
        <taxon>Bacteria</taxon>
        <taxon>Pseudomonadati</taxon>
        <taxon>Pseudomonadota</taxon>
        <taxon>Gammaproteobacteria</taxon>
        <taxon>Vibrionales</taxon>
        <taxon>Vibrionaceae</taxon>
        <taxon>Enterovibrio</taxon>
    </lineage>
</organism>
<proteinExistence type="predicted"/>
<evidence type="ECO:0008006" key="3">
    <source>
        <dbReference type="Google" id="ProtNLM"/>
    </source>
</evidence>
<evidence type="ECO:0000313" key="2">
    <source>
        <dbReference type="Proteomes" id="UP000190162"/>
    </source>
</evidence>
<reference evidence="2" key="1">
    <citation type="submission" date="2017-02" db="EMBL/GenBank/DDBJ databases">
        <authorList>
            <person name="Varghese N."/>
            <person name="Submissions S."/>
        </authorList>
    </citation>
    <scope>NUCLEOTIDE SEQUENCE [LARGE SCALE GENOMIC DNA]</scope>
    <source>
        <strain evidence="2">DSM 22720</strain>
    </source>
</reference>
<accession>A0A1T4W8F8</accession>
<gene>
    <name evidence="1" type="ORF">SAMN02745132_04820</name>
</gene>
<name>A0A1T4W8F8_9GAMM</name>
<dbReference type="AlphaFoldDB" id="A0A1T4W8F8"/>